<keyword evidence="5" id="KW-0812">Transmembrane</keyword>
<gene>
    <name evidence="7" type="ORF">QVD17_10742</name>
</gene>
<keyword evidence="5" id="KW-0472">Membrane</keyword>
<dbReference type="Proteomes" id="UP001229421">
    <property type="component" value="Unassembled WGS sequence"/>
</dbReference>
<comment type="caution">
    <text evidence="7">The sequence shown here is derived from an EMBL/GenBank/DDBJ whole genome shotgun (WGS) entry which is preliminary data.</text>
</comment>
<dbReference type="PANTHER" id="PTHR42647">
    <property type="entry name" value="SBP (S-RIBONUCLEASE BINDING PROTEIN) FAMILY PROTEIN"/>
    <property type="match status" value="1"/>
</dbReference>
<organism evidence="7 8">
    <name type="scientific">Tagetes erecta</name>
    <name type="common">African marigold</name>
    <dbReference type="NCBI Taxonomy" id="13708"/>
    <lineage>
        <taxon>Eukaryota</taxon>
        <taxon>Viridiplantae</taxon>
        <taxon>Streptophyta</taxon>
        <taxon>Embryophyta</taxon>
        <taxon>Tracheophyta</taxon>
        <taxon>Spermatophyta</taxon>
        <taxon>Magnoliopsida</taxon>
        <taxon>eudicotyledons</taxon>
        <taxon>Gunneridae</taxon>
        <taxon>Pentapetalae</taxon>
        <taxon>asterids</taxon>
        <taxon>campanulids</taxon>
        <taxon>Asterales</taxon>
        <taxon>Asteraceae</taxon>
        <taxon>Asteroideae</taxon>
        <taxon>Heliantheae alliance</taxon>
        <taxon>Tageteae</taxon>
        <taxon>Tagetes</taxon>
    </lineage>
</organism>
<dbReference type="PIRSF" id="PIRSF036836">
    <property type="entry name" value="RNase_bind_SBP1"/>
    <property type="match status" value="1"/>
</dbReference>
<proteinExistence type="predicted"/>
<name>A0AAD8L9Z7_TARER</name>
<dbReference type="CDD" id="cd16649">
    <property type="entry name" value="mRING-HC-C3HC5_CGRF1-like"/>
    <property type="match status" value="1"/>
</dbReference>
<evidence type="ECO:0000313" key="8">
    <source>
        <dbReference type="Proteomes" id="UP001229421"/>
    </source>
</evidence>
<evidence type="ECO:0000256" key="5">
    <source>
        <dbReference type="SAM" id="Phobius"/>
    </source>
</evidence>
<evidence type="ECO:0000259" key="6">
    <source>
        <dbReference type="PROSITE" id="PS50089"/>
    </source>
</evidence>
<keyword evidence="3" id="KW-0862">Zinc</keyword>
<protein>
    <recommendedName>
        <fullName evidence="6">RING-type domain-containing protein</fullName>
    </recommendedName>
</protein>
<keyword evidence="2 4" id="KW-0863">Zinc-finger</keyword>
<sequence length="388" mass="44148">MVPQLWNQEFFNKFSPFLVCLQSSSSTTTNFITHYFFILSTIIIFHLPLSTILLQIQSNMFGGFTNGYSEYPAEEQGLQYDTTALPQLKLFGKFPSGSAIDNINFVGNEQVMAPSRPVKRAREAGPVSTQRKLHVSLNNNFYQDDVGLTRNHMNQNHVSTGLKLSYEEDERNSSITSVNENLKTLHPAAHLLTNSIKLEMDRQKELIDHYIKVQEENFMKGVRELNQKHTALLINTLEKEVTKRLNEKDVEIVNMNRRNMELGLKIKQVATEAQSWHYRAKYNESVVNTLKNNIQQLLAQKPMQGKEGYGDSEVDDAASYTNVNDVLGNPNQAFSVKPFNCKACNGKEVCVLLLPCRHLCLCKDCEVFVENCPVCQTMRTESVHVIMS</sequence>
<keyword evidence="8" id="KW-1185">Reference proteome</keyword>
<dbReference type="AlphaFoldDB" id="A0AAD8L9Z7"/>
<dbReference type="PANTHER" id="PTHR42647:SF50">
    <property type="entry name" value="BOI-RELATED E3 UBIQUITIN-PROTEIN LIGASE 1-LIKE ISOFORM X1"/>
    <property type="match status" value="1"/>
</dbReference>
<dbReference type="PROSITE" id="PS50089">
    <property type="entry name" value="ZF_RING_2"/>
    <property type="match status" value="1"/>
</dbReference>
<evidence type="ECO:0000256" key="3">
    <source>
        <dbReference type="ARBA" id="ARBA00022833"/>
    </source>
</evidence>
<evidence type="ECO:0000256" key="1">
    <source>
        <dbReference type="ARBA" id="ARBA00022723"/>
    </source>
</evidence>
<dbReference type="EMBL" id="JAUHHV010000002">
    <property type="protein sequence ID" value="KAK1433825.1"/>
    <property type="molecule type" value="Genomic_DNA"/>
</dbReference>
<dbReference type="FunFam" id="3.30.40.10:FF:000239">
    <property type="entry name" value="probable BOI-related E3 ubiquitin-protein ligase 2"/>
    <property type="match status" value="1"/>
</dbReference>
<feature type="transmembrane region" description="Helical" evidence="5">
    <location>
        <begin position="32"/>
        <end position="54"/>
    </location>
</feature>
<evidence type="ECO:0000313" key="7">
    <source>
        <dbReference type="EMBL" id="KAK1433825.1"/>
    </source>
</evidence>
<keyword evidence="5" id="KW-1133">Transmembrane helix</keyword>
<dbReference type="Gene3D" id="3.30.40.10">
    <property type="entry name" value="Zinc/RING finger domain, C3HC4 (zinc finger)"/>
    <property type="match status" value="1"/>
</dbReference>
<dbReference type="InterPro" id="IPR013083">
    <property type="entry name" value="Znf_RING/FYVE/PHD"/>
</dbReference>
<keyword evidence="1" id="KW-0479">Metal-binding</keyword>
<reference evidence="7" key="1">
    <citation type="journal article" date="2023" name="bioRxiv">
        <title>Improved chromosome-level genome assembly for marigold (Tagetes erecta).</title>
        <authorList>
            <person name="Jiang F."/>
            <person name="Yuan L."/>
            <person name="Wang S."/>
            <person name="Wang H."/>
            <person name="Xu D."/>
            <person name="Wang A."/>
            <person name="Fan W."/>
        </authorList>
    </citation>
    <scope>NUCLEOTIDE SEQUENCE</scope>
    <source>
        <strain evidence="7">WSJ</strain>
        <tissue evidence="7">Leaf</tissue>
    </source>
</reference>
<evidence type="ECO:0000256" key="2">
    <source>
        <dbReference type="ARBA" id="ARBA00022771"/>
    </source>
</evidence>
<dbReference type="InterPro" id="IPR001841">
    <property type="entry name" value="Znf_RING"/>
</dbReference>
<dbReference type="GO" id="GO:0008270">
    <property type="term" value="F:zinc ion binding"/>
    <property type="evidence" value="ECO:0007669"/>
    <property type="project" value="UniProtKB-KW"/>
</dbReference>
<feature type="domain" description="RING-type" evidence="6">
    <location>
        <begin position="341"/>
        <end position="376"/>
    </location>
</feature>
<dbReference type="Pfam" id="PF13920">
    <property type="entry name" value="zf-C3HC4_3"/>
    <property type="match status" value="1"/>
</dbReference>
<evidence type="ECO:0000256" key="4">
    <source>
        <dbReference type="PROSITE-ProRule" id="PRU00175"/>
    </source>
</evidence>
<dbReference type="GO" id="GO:0004842">
    <property type="term" value="F:ubiquitin-protein transferase activity"/>
    <property type="evidence" value="ECO:0007669"/>
    <property type="project" value="TreeGrafter"/>
</dbReference>
<accession>A0AAD8L9Z7</accession>